<evidence type="ECO:0000256" key="6">
    <source>
        <dbReference type="ARBA" id="ARBA00023136"/>
    </source>
</evidence>
<keyword evidence="5 7" id="KW-1133">Transmembrane helix</keyword>
<comment type="similarity">
    <text evidence="2">Belongs to the UPF0324 family.</text>
</comment>
<keyword evidence="3" id="KW-1003">Cell membrane</keyword>
<evidence type="ECO:0000256" key="3">
    <source>
        <dbReference type="ARBA" id="ARBA00022475"/>
    </source>
</evidence>
<dbReference type="STRING" id="472759.Nhal_1461"/>
<evidence type="ECO:0000313" key="8">
    <source>
        <dbReference type="EMBL" id="ADE14612.1"/>
    </source>
</evidence>
<dbReference type="Pfam" id="PF03601">
    <property type="entry name" value="Cons_hypoth698"/>
    <property type="match status" value="1"/>
</dbReference>
<feature type="transmembrane region" description="Helical" evidence="7">
    <location>
        <begin position="137"/>
        <end position="161"/>
    </location>
</feature>
<feature type="transmembrane region" description="Helical" evidence="7">
    <location>
        <begin position="350"/>
        <end position="369"/>
    </location>
</feature>
<feature type="transmembrane region" description="Helical" evidence="7">
    <location>
        <begin position="205"/>
        <end position="226"/>
    </location>
</feature>
<dbReference type="InterPro" id="IPR018383">
    <property type="entry name" value="UPF0324_pro"/>
</dbReference>
<feature type="transmembrane region" description="Helical" evidence="7">
    <location>
        <begin position="238"/>
        <end position="259"/>
    </location>
</feature>
<name>D5C155_NITHN</name>
<organism evidence="8 9">
    <name type="scientific">Nitrosococcus halophilus (strain Nc4)</name>
    <dbReference type="NCBI Taxonomy" id="472759"/>
    <lineage>
        <taxon>Bacteria</taxon>
        <taxon>Pseudomonadati</taxon>
        <taxon>Pseudomonadota</taxon>
        <taxon>Gammaproteobacteria</taxon>
        <taxon>Chromatiales</taxon>
        <taxon>Chromatiaceae</taxon>
        <taxon>Nitrosococcus</taxon>
    </lineage>
</organism>
<feature type="transmembrane region" description="Helical" evidence="7">
    <location>
        <begin position="20"/>
        <end position="38"/>
    </location>
</feature>
<feature type="transmembrane region" description="Helical" evidence="7">
    <location>
        <begin position="72"/>
        <end position="93"/>
    </location>
</feature>
<dbReference type="EMBL" id="CP001798">
    <property type="protein sequence ID" value="ADE14612.1"/>
    <property type="molecule type" value="Genomic_DNA"/>
</dbReference>
<dbReference type="Proteomes" id="UP000001844">
    <property type="component" value="Chromosome"/>
</dbReference>
<dbReference type="HOGENOM" id="CLU_033541_6_0_6"/>
<feature type="transmembrane region" description="Helical" evidence="7">
    <location>
        <begin position="389"/>
        <end position="410"/>
    </location>
</feature>
<evidence type="ECO:0000256" key="1">
    <source>
        <dbReference type="ARBA" id="ARBA00004651"/>
    </source>
</evidence>
<sequence length="487" mass="53574">MAGVNRRWYSGMATTEDWWAVWLGLIMFLAGLTSIWGWDLVGWMAKTGTWVWGDFSWDKALKATGYQEWHPLLSLLVTYLVFTALTCLGAAAMKLNLKRFFAGWTLLFVMTWAVWIMGHEAHFKASVNEFDKYGLSWGLSLGGGFSYMLALVVGLVIGNFFKGFAEFLREAAKPEWFIKTAIVYLGIKIGLMSIEAASFTFELALAGIAATFVAYLLFWPIVYTLSRRVFRLSREASAVLSSGISICGVSAAIATAGAIRARPVLPVMVSMLIVIFAMIELIVLPGFYTAVAPNQPIVNGAAMGMTVKTDGADAAAGAILDELMRANAEANLGVVWQEGWILTSSIVTKIWIDMFIGVWAFLLALVWVYKVERQPGQSKVGVIEIWHRFPKFVLGYLLAWFVYMAIATLGPELSGTATQGAEVVEGPMRKMMFMLTFVSIGVITDFSKLKGMGKLALLYAIALFAIIAPIAYGVAWIFHHGMMPPTA</sequence>
<proteinExistence type="inferred from homology"/>
<dbReference type="RefSeq" id="WP_013032503.1">
    <property type="nucleotide sequence ID" value="NC_013960.1"/>
</dbReference>
<evidence type="ECO:0000256" key="5">
    <source>
        <dbReference type="ARBA" id="ARBA00022989"/>
    </source>
</evidence>
<keyword evidence="6 7" id="KW-0472">Membrane</keyword>
<accession>D5C155</accession>
<dbReference type="eggNOG" id="COG2855">
    <property type="taxonomic scope" value="Bacteria"/>
</dbReference>
<keyword evidence="9" id="KW-1185">Reference proteome</keyword>
<dbReference type="AlphaFoldDB" id="D5C155"/>
<feature type="transmembrane region" description="Helical" evidence="7">
    <location>
        <begin position="455"/>
        <end position="478"/>
    </location>
</feature>
<comment type="subcellular location">
    <subcellularLocation>
        <location evidence="1">Cell membrane</location>
        <topology evidence="1">Multi-pass membrane protein</topology>
    </subcellularLocation>
</comment>
<feature type="transmembrane region" description="Helical" evidence="7">
    <location>
        <begin position="100"/>
        <end position="117"/>
    </location>
</feature>
<evidence type="ECO:0000256" key="7">
    <source>
        <dbReference type="SAM" id="Phobius"/>
    </source>
</evidence>
<evidence type="ECO:0000256" key="4">
    <source>
        <dbReference type="ARBA" id="ARBA00022692"/>
    </source>
</evidence>
<dbReference type="GO" id="GO:0005886">
    <property type="term" value="C:plasma membrane"/>
    <property type="evidence" value="ECO:0007669"/>
    <property type="project" value="UniProtKB-SubCell"/>
</dbReference>
<reference evidence="9" key="1">
    <citation type="submission" date="2010-04" db="EMBL/GenBank/DDBJ databases">
        <title>Complete genome sequence of Nitrosococcus halophilus Nc4, a salt-adapted, aerobic obligate ammonia-oxidizing sulfur purple bacterium.</title>
        <authorList>
            <consortium name="US DOE Joint Genome Institute"/>
            <person name="Campbell M.A."/>
            <person name="Malfatti S.A."/>
            <person name="Chain P.S.G."/>
            <person name="Heidelberg J.F."/>
            <person name="Ward B.B."/>
            <person name="Klotz M.G."/>
        </authorList>
    </citation>
    <scope>NUCLEOTIDE SEQUENCE [LARGE SCALE GENOMIC DNA]</scope>
    <source>
        <strain evidence="9">Nc4</strain>
    </source>
</reference>
<dbReference type="PANTHER" id="PTHR30106">
    <property type="entry name" value="INNER MEMBRANE PROTEIN YEIH-RELATED"/>
    <property type="match status" value="1"/>
</dbReference>
<evidence type="ECO:0000313" key="9">
    <source>
        <dbReference type="Proteomes" id="UP000001844"/>
    </source>
</evidence>
<feature type="transmembrane region" description="Helical" evidence="7">
    <location>
        <begin position="265"/>
        <end position="288"/>
    </location>
</feature>
<dbReference type="KEGG" id="nhl:Nhal_1461"/>
<evidence type="ECO:0000256" key="2">
    <source>
        <dbReference type="ARBA" id="ARBA00007977"/>
    </source>
</evidence>
<evidence type="ECO:0008006" key="10">
    <source>
        <dbReference type="Google" id="ProtNLM"/>
    </source>
</evidence>
<feature type="transmembrane region" description="Helical" evidence="7">
    <location>
        <begin position="431"/>
        <end position="449"/>
    </location>
</feature>
<dbReference type="OrthoDB" id="9766798at2"/>
<keyword evidence="4 7" id="KW-0812">Transmembrane</keyword>
<protein>
    <recommendedName>
        <fullName evidence="10">Sulfate exporter family transporter</fullName>
    </recommendedName>
</protein>
<dbReference type="PANTHER" id="PTHR30106:SF1">
    <property type="entry name" value="UPF0324 MEMBRANE PROTEIN FN0533"/>
    <property type="match status" value="1"/>
</dbReference>
<gene>
    <name evidence="8" type="ordered locus">Nhal_1461</name>
</gene>